<reference evidence="16 17" key="1">
    <citation type="submission" date="2007-06" db="EMBL/GenBank/DDBJ databases">
        <authorList>
            <person name="Shimkets L."/>
            <person name="Ferriera S."/>
            <person name="Johnson J."/>
            <person name="Kravitz S."/>
            <person name="Beeson K."/>
            <person name="Sutton G."/>
            <person name="Rogers Y.-H."/>
            <person name="Friedman R."/>
            <person name="Frazier M."/>
            <person name="Venter J.C."/>
        </authorList>
    </citation>
    <scope>NUCLEOTIDE SEQUENCE [LARGE SCALE GENOMIC DNA]</scope>
    <source>
        <strain evidence="16 17">SIR-1</strain>
    </source>
</reference>
<evidence type="ECO:0000313" key="17">
    <source>
        <dbReference type="Proteomes" id="UP000005801"/>
    </source>
</evidence>
<feature type="transmembrane region" description="Helical" evidence="14">
    <location>
        <begin position="47"/>
        <end position="67"/>
    </location>
</feature>
<evidence type="ECO:0000256" key="3">
    <source>
        <dbReference type="ARBA" id="ARBA00004435"/>
    </source>
</evidence>
<dbReference type="Pfam" id="PF04831">
    <property type="entry name" value="POPDC1-3"/>
    <property type="match status" value="1"/>
</dbReference>
<dbReference type="InterPro" id="IPR014710">
    <property type="entry name" value="RmlC-like_jellyroll"/>
</dbReference>
<evidence type="ECO:0000313" key="16">
    <source>
        <dbReference type="EMBL" id="EDM77491.1"/>
    </source>
</evidence>
<dbReference type="InterPro" id="IPR006916">
    <property type="entry name" value="POPDC1-3"/>
</dbReference>
<dbReference type="GO" id="GO:0005923">
    <property type="term" value="C:bicellular tight junction"/>
    <property type="evidence" value="ECO:0007669"/>
    <property type="project" value="UniProtKB-SubCell"/>
</dbReference>
<keyword evidence="13" id="KW-0325">Glycoprotein</keyword>
<accession>A6G9I3</accession>
<keyword evidence="12 14" id="KW-0472">Membrane</keyword>
<evidence type="ECO:0000256" key="8">
    <source>
        <dbReference type="ARBA" id="ARBA00022692"/>
    </source>
</evidence>
<keyword evidence="11 14" id="KW-1133">Transmembrane helix</keyword>
<evidence type="ECO:0000256" key="4">
    <source>
        <dbReference type="ARBA" id="ARBA00007146"/>
    </source>
</evidence>
<dbReference type="Proteomes" id="UP000005801">
    <property type="component" value="Unassembled WGS sequence"/>
</dbReference>
<keyword evidence="17" id="KW-1185">Reference proteome</keyword>
<protein>
    <submittedName>
        <fullName evidence="16">Cyclic nucleotide-binding domain (CNMP-BD) protein</fullName>
    </submittedName>
</protein>
<evidence type="ECO:0000256" key="11">
    <source>
        <dbReference type="ARBA" id="ARBA00022989"/>
    </source>
</evidence>
<proteinExistence type="inferred from homology"/>
<dbReference type="GO" id="GO:0030552">
    <property type="term" value="F:cAMP binding"/>
    <property type="evidence" value="ECO:0007669"/>
    <property type="project" value="TreeGrafter"/>
</dbReference>
<evidence type="ECO:0000256" key="7">
    <source>
        <dbReference type="ARBA" id="ARBA00022475"/>
    </source>
</evidence>
<dbReference type="AlphaFoldDB" id="A6G9I3"/>
<dbReference type="Pfam" id="PF00027">
    <property type="entry name" value="cNMP_binding"/>
    <property type="match status" value="1"/>
</dbReference>
<dbReference type="InterPro" id="IPR055272">
    <property type="entry name" value="POPDC1-3_dom"/>
</dbReference>
<evidence type="ECO:0000256" key="12">
    <source>
        <dbReference type="ARBA" id="ARBA00023136"/>
    </source>
</evidence>
<evidence type="ECO:0000256" key="2">
    <source>
        <dbReference type="ARBA" id="ARBA00004141"/>
    </source>
</evidence>
<keyword evidence="6" id="KW-0217">Developmental protein</keyword>
<dbReference type="STRING" id="391625.PPSIR1_24944"/>
<dbReference type="SMART" id="SM00100">
    <property type="entry name" value="cNMP"/>
    <property type="match status" value="1"/>
</dbReference>
<dbReference type="EMBL" id="ABCS01000045">
    <property type="protein sequence ID" value="EDM77491.1"/>
    <property type="molecule type" value="Genomic_DNA"/>
</dbReference>
<evidence type="ECO:0000256" key="9">
    <source>
        <dbReference type="ARBA" id="ARBA00022889"/>
    </source>
</evidence>
<feature type="transmembrane region" description="Helical" evidence="14">
    <location>
        <begin position="21"/>
        <end position="41"/>
    </location>
</feature>
<organism evidence="16 17">
    <name type="scientific">Plesiocystis pacifica SIR-1</name>
    <dbReference type="NCBI Taxonomy" id="391625"/>
    <lineage>
        <taxon>Bacteria</taxon>
        <taxon>Pseudomonadati</taxon>
        <taxon>Myxococcota</taxon>
        <taxon>Polyangia</taxon>
        <taxon>Nannocystales</taxon>
        <taxon>Nannocystaceae</taxon>
        <taxon>Plesiocystis</taxon>
    </lineage>
</organism>
<dbReference type="PANTHER" id="PTHR12101:SF17">
    <property type="entry name" value="BLOOD VESSEL EPICARDIAL SUBSTANCE"/>
    <property type="match status" value="1"/>
</dbReference>
<dbReference type="PANTHER" id="PTHR12101">
    <property type="entry name" value="POPEYE DOMAIN CONTAINING PROTEIN"/>
    <property type="match status" value="1"/>
</dbReference>
<name>A6G9I3_9BACT</name>
<dbReference type="OrthoDB" id="9775207at2"/>
<comment type="similarity">
    <text evidence="4">Belongs to the popeye family.</text>
</comment>
<dbReference type="SUPFAM" id="SSF51206">
    <property type="entry name" value="cAMP-binding domain-like"/>
    <property type="match status" value="1"/>
</dbReference>
<dbReference type="InterPro" id="IPR000595">
    <property type="entry name" value="cNMP-bd_dom"/>
</dbReference>
<evidence type="ECO:0000256" key="1">
    <source>
        <dbReference type="ARBA" id="ARBA00004124"/>
    </source>
</evidence>
<evidence type="ECO:0000256" key="14">
    <source>
        <dbReference type="SAM" id="Phobius"/>
    </source>
</evidence>
<dbReference type="InterPro" id="IPR018490">
    <property type="entry name" value="cNMP-bd_dom_sf"/>
</dbReference>
<evidence type="ECO:0000256" key="10">
    <source>
        <dbReference type="ARBA" id="ARBA00022949"/>
    </source>
</evidence>
<dbReference type="eggNOG" id="COG0664">
    <property type="taxonomic scope" value="Bacteria"/>
</dbReference>
<dbReference type="GO" id="GO:0007155">
    <property type="term" value="P:cell adhesion"/>
    <property type="evidence" value="ECO:0007669"/>
    <property type="project" value="UniProtKB-KW"/>
</dbReference>
<dbReference type="RefSeq" id="WP_006973378.1">
    <property type="nucleotide sequence ID" value="NZ_ABCS01000045.1"/>
</dbReference>
<evidence type="ECO:0000256" key="5">
    <source>
        <dbReference type="ARBA" id="ARBA00022427"/>
    </source>
</evidence>
<keyword evidence="5" id="KW-0796">Tight junction</keyword>
<gene>
    <name evidence="16" type="ORF">PPSIR1_24944</name>
</gene>
<keyword evidence="7" id="KW-1003">Cell membrane</keyword>
<feature type="domain" description="Cyclic nucleotide-binding" evidence="15">
    <location>
        <begin position="85"/>
        <end position="187"/>
    </location>
</feature>
<dbReference type="Gene3D" id="2.60.120.10">
    <property type="entry name" value="Jelly Rolls"/>
    <property type="match status" value="1"/>
</dbReference>
<sequence length="212" mass="23591">MNALVHVANVLFLVSYLVRDILWLRGLTIVAIATLIPYYLANDLWPPIIWNGVFVAINVYQMVRLLIERRPCHLDERQQQLYQRVFRTLQPREFLALAQLGTWRSVAPGEQLVAEGEVLDQLHVIEAGTLEVLVGERSVAELNAGSFVGEMSFLTGEPTSARVVANAGEPRAVEVLSWPREGLRAFLDGHPDTRAALQLILGTDMAAKLRAG</sequence>
<evidence type="ECO:0000256" key="6">
    <source>
        <dbReference type="ARBA" id="ARBA00022473"/>
    </source>
</evidence>
<keyword evidence="8 14" id="KW-0812">Transmembrane</keyword>
<dbReference type="PROSITE" id="PS50042">
    <property type="entry name" value="CNMP_BINDING_3"/>
    <property type="match status" value="1"/>
</dbReference>
<comment type="subcellular location">
    <subcellularLocation>
        <location evidence="3">Cell junction</location>
        <location evidence="3">Tight junction</location>
    </subcellularLocation>
    <subcellularLocation>
        <location evidence="1">Lateral cell membrane</location>
    </subcellularLocation>
    <subcellularLocation>
        <location evidence="2">Membrane</location>
        <topology evidence="2">Multi-pass membrane protein</topology>
    </subcellularLocation>
</comment>
<evidence type="ECO:0000259" key="15">
    <source>
        <dbReference type="PROSITE" id="PS50042"/>
    </source>
</evidence>
<evidence type="ECO:0000256" key="13">
    <source>
        <dbReference type="ARBA" id="ARBA00023180"/>
    </source>
</evidence>
<dbReference type="CDD" id="cd00038">
    <property type="entry name" value="CAP_ED"/>
    <property type="match status" value="1"/>
</dbReference>
<dbReference type="GO" id="GO:0016328">
    <property type="term" value="C:lateral plasma membrane"/>
    <property type="evidence" value="ECO:0007669"/>
    <property type="project" value="UniProtKB-SubCell"/>
</dbReference>
<keyword evidence="10" id="KW-0965">Cell junction</keyword>
<keyword evidence="9" id="KW-0130">Cell adhesion</keyword>
<comment type="caution">
    <text evidence="16">The sequence shown here is derived from an EMBL/GenBank/DDBJ whole genome shotgun (WGS) entry which is preliminary data.</text>
</comment>